<name>A0ABR0CCX0_PURLI</name>
<proteinExistence type="predicted"/>
<dbReference type="EMBL" id="JAWRVI010000004">
    <property type="protein sequence ID" value="KAK4094267.1"/>
    <property type="molecule type" value="Genomic_DNA"/>
</dbReference>
<evidence type="ECO:0000256" key="1">
    <source>
        <dbReference type="SAM" id="MobiDB-lite"/>
    </source>
</evidence>
<feature type="region of interest" description="Disordered" evidence="1">
    <location>
        <begin position="136"/>
        <end position="163"/>
    </location>
</feature>
<organism evidence="2 3">
    <name type="scientific">Purpureocillium lilacinum</name>
    <name type="common">Paecilomyces lilacinus</name>
    <dbReference type="NCBI Taxonomy" id="33203"/>
    <lineage>
        <taxon>Eukaryota</taxon>
        <taxon>Fungi</taxon>
        <taxon>Dikarya</taxon>
        <taxon>Ascomycota</taxon>
        <taxon>Pezizomycotina</taxon>
        <taxon>Sordariomycetes</taxon>
        <taxon>Hypocreomycetidae</taxon>
        <taxon>Hypocreales</taxon>
        <taxon>Ophiocordycipitaceae</taxon>
        <taxon>Purpureocillium</taxon>
    </lineage>
</organism>
<keyword evidence="3" id="KW-1185">Reference proteome</keyword>
<evidence type="ECO:0000313" key="3">
    <source>
        <dbReference type="Proteomes" id="UP001287286"/>
    </source>
</evidence>
<gene>
    <name evidence="2" type="ORF">Purlil1_1758</name>
</gene>
<feature type="compositionally biased region" description="Polar residues" evidence="1">
    <location>
        <begin position="150"/>
        <end position="160"/>
    </location>
</feature>
<evidence type="ECO:0000313" key="2">
    <source>
        <dbReference type="EMBL" id="KAK4094267.1"/>
    </source>
</evidence>
<accession>A0ABR0CCX0</accession>
<reference evidence="2 3" key="1">
    <citation type="journal article" date="2024" name="Microbiol. Resour. Announc.">
        <title>Genome annotations for the ascomycete fungi Trichoderma harzianum, Trichoderma aggressivum, and Purpureocillium lilacinum.</title>
        <authorList>
            <person name="Beijen E.P.W."/>
            <person name="Ohm R.A."/>
        </authorList>
    </citation>
    <scope>NUCLEOTIDE SEQUENCE [LARGE SCALE GENOMIC DNA]</scope>
    <source>
        <strain evidence="2 3">CBS 150709</strain>
    </source>
</reference>
<feature type="compositionally biased region" description="Basic and acidic residues" evidence="1">
    <location>
        <begin position="15"/>
        <end position="32"/>
    </location>
</feature>
<feature type="region of interest" description="Disordered" evidence="1">
    <location>
        <begin position="14"/>
        <end position="50"/>
    </location>
</feature>
<sequence>MGVACIGACIGASRQPHEQEPGTLPDERVEKKEKKRNSSRGGGTGQNGWLPLTVRFRLSGQASKHLICRAYRQRASPAGLSTEATQTPSVRRLRQGGTPGRWTCHFIVTVHRQDGQNRLQLPCARPRRICSPRVRHPSTVETPIERPSPSADQTRSVHTSEQNKKRIRSAVLVLWMRGGALALALLVLELLPLPPPLGTATDWYTAASSIGGGPPGCSTQGVAGGWPRKAREDHPSFPSIHPSIHPSILPSLSIIVCWPPPPPPRRRKPIIMHGARHRLQLHLHLQTTRRSNLWSLGAPSGYNAPRAHDHGHDYARKHDARQAIRRAKAPKLLIQAPTASPPPPPPDQQKRSRQSSPMQRHCCGFFFPSSRAGAHGCGNHRSQFHGSRSPPKPEPWRRGTDGKTTAPFPTPAPSPAAPC</sequence>
<dbReference type="Proteomes" id="UP001287286">
    <property type="component" value="Unassembled WGS sequence"/>
</dbReference>
<feature type="region of interest" description="Disordered" evidence="1">
    <location>
        <begin position="75"/>
        <end position="95"/>
    </location>
</feature>
<feature type="region of interest" description="Disordered" evidence="1">
    <location>
        <begin position="335"/>
        <end position="419"/>
    </location>
</feature>
<feature type="compositionally biased region" description="Pro residues" evidence="1">
    <location>
        <begin position="408"/>
        <end position="419"/>
    </location>
</feature>
<protein>
    <submittedName>
        <fullName evidence="2">Uncharacterized protein</fullName>
    </submittedName>
</protein>
<comment type="caution">
    <text evidence="2">The sequence shown here is derived from an EMBL/GenBank/DDBJ whole genome shotgun (WGS) entry which is preliminary data.</text>
</comment>